<dbReference type="EMBL" id="FNED01000021">
    <property type="protein sequence ID" value="SDJ58800.1"/>
    <property type="molecule type" value="Genomic_DNA"/>
</dbReference>
<proteinExistence type="inferred from homology"/>
<evidence type="ECO:0000313" key="10">
    <source>
        <dbReference type="EMBL" id="SDJ58800.1"/>
    </source>
</evidence>
<dbReference type="SUPFAM" id="SSF103481">
    <property type="entry name" value="Multidrug resistance efflux transporter EmrE"/>
    <property type="match status" value="2"/>
</dbReference>
<evidence type="ECO:0000256" key="5">
    <source>
        <dbReference type="ARBA" id="ARBA00022989"/>
    </source>
</evidence>
<feature type="transmembrane region" description="Helical" evidence="7">
    <location>
        <begin position="40"/>
        <end position="60"/>
    </location>
</feature>
<dbReference type="OrthoDB" id="9805239at2"/>
<evidence type="ECO:0000256" key="1">
    <source>
        <dbReference type="ARBA" id="ARBA00004651"/>
    </source>
</evidence>
<dbReference type="EMBL" id="LGUG01000004">
    <property type="protein sequence ID" value="KON96827.1"/>
    <property type="molecule type" value="Genomic_DNA"/>
</dbReference>
<dbReference type="InterPro" id="IPR050638">
    <property type="entry name" value="AA-Vitamin_Transporters"/>
</dbReference>
<comment type="subcellular location">
    <subcellularLocation>
        <location evidence="1">Cell membrane</location>
        <topology evidence="1">Multi-pass membrane protein</topology>
    </subcellularLocation>
</comment>
<dbReference type="AlphaFoldDB" id="A0A0D1XYW1"/>
<keyword evidence="3" id="KW-1003">Cell membrane</keyword>
<evidence type="ECO:0000259" key="8">
    <source>
        <dbReference type="Pfam" id="PF00892"/>
    </source>
</evidence>
<dbReference type="GO" id="GO:0005886">
    <property type="term" value="C:plasma membrane"/>
    <property type="evidence" value="ECO:0007669"/>
    <property type="project" value="UniProtKB-SubCell"/>
</dbReference>
<evidence type="ECO:0000313" key="9">
    <source>
        <dbReference type="EMBL" id="KON96827.1"/>
    </source>
</evidence>
<evidence type="ECO:0000256" key="4">
    <source>
        <dbReference type="ARBA" id="ARBA00022692"/>
    </source>
</evidence>
<keyword evidence="4 7" id="KW-0812">Transmembrane</keyword>
<feature type="transmembrane region" description="Helical" evidence="7">
    <location>
        <begin position="279"/>
        <end position="296"/>
    </location>
</feature>
<feature type="transmembrane region" description="Helical" evidence="7">
    <location>
        <begin position="254"/>
        <end position="273"/>
    </location>
</feature>
<dbReference type="STRING" id="47500.AF333_16405"/>
<feature type="transmembrane region" description="Helical" evidence="7">
    <location>
        <begin position="76"/>
        <end position="95"/>
    </location>
</feature>
<keyword evidence="5 7" id="KW-1133">Transmembrane helix</keyword>
<dbReference type="PANTHER" id="PTHR32322">
    <property type="entry name" value="INNER MEMBRANE TRANSPORTER"/>
    <property type="match status" value="1"/>
</dbReference>
<evidence type="ECO:0000256" key="3">
    <source>
        <dbReference type="ARBA" id="ARBA00022475"/>
    </source>
</evidence>
<dbReference type="InterPro" id="IPR000620">
    <property type="entry name" value="EamA_dom"/>
</dbReference>
<feature type="domain" description="EamA" evidence="8">
    <location>
        <begin position="12"/>
        <end position="145"/>
    </location>
</feature>
<dbReference type="PANTHER" id="PTHR32322:SF18">
    <property type="entry name" value="S-ADENOSYLMETHIONINE_S-ADENOSYLHOMOCYSTEINE TRANSPORTER"/>
    <property type="match status" value="1"/>
</dbReference>
<reference evidence="9 11" key="1">
    <citation type="submission" date="2015-07" db="EMBL/GenBank/DDBJ databases">
        <title>Fjat-14205 dsm 2895.</title>
        <authorList>
            <person name="Liu B."/>
            <person name="Wang J."/>
            <person name="Zhu Y."/>
            <person name="Liu G."/>
            <person name="Chen Q."/>
            <person name="Chen Z."/>
            <person name="Lan J."/>
            <person name="Che J."/>
            <person name="Ge C."/>
            <person name="Shi H."/>
            <person name="Pan Z."/>
            <person name="Liu X."/>
        </authorList>
    </citation>
    <scope>NUCLEOTIDE SEQUENCE [LARGE SCALE GENOMIC DNA]</scope>
    <source>
        <strain evidence="9 11">DSM 2895</strain>
    </source>
</reference>
<name>A0A0D1XYW1_ANEMI</name>
<dbReference type="InterPro" id="IPR037185">
    <property type="entry name" value="EmrE-like"/>
</dbReference>
<evidence type="ECO:0000256" key="7">
    <source>
        <dbReference type="SAM" id="Phobius"/>
    </source>
</evidence>
<protein>
    <submittedName>
        <fullName evidence="9">Membrane protein</fullName>
    </submittedName>
    <submittedName>
        <fullName evidence="10">Permease of the drug/metabolite transporter (DMT) superfamily</fullName>
    </submittedName>
</protein>
<dbReference type="Proteomes" id="UP000037269">
    <property type="component" value="Unassembled WGS sequence"/>
</dbReference>
<feature type="transmembrane region" description="Helical" evidence="7">
    <location>
        <begin position="134"/>
        <end position="157"/>
    </location>
</feature>
<dbReference type="Proteomes" id="UP000182836">
    <property type="component" value="Unassembled WGS sequence"/>
</dbReference>
<feature type="transmembrane region" description="Helical" evidence="7">
    <location>
        <begin position="221"/>
        <end position="242"/>
    </location>
</feature>
<dbReference type="Pfam" id="PF00892">
    <property type="entry name" value="EamA"/>
    <property type="match status" value="2"/>
</dbReference>
<dbReference type="Gene3D" id="1.10.3730.20">
    <property type="match status" value="1"/>
</dbReference>
<organism evidence="9 11">
    <name type="scientific">Aneurinibacillus migulanus</name>
    <name type="common">Bacillus migulanus</name>
    <dbReference type="NCBI Taxonomy" id="47500"/>
    <lineage>
        <taxon>Bacteria</taxon>
        <taxon>Bacillati</taxon>
        <taxon>Bacillota</taxon>
        <taxon>Bacilli</taxon>
        <taxon>Bacillales</taxon>
        <taxon>Paenibacillaceae</taxon>
        <taxon>Aneurinibacillus group</taxon>
        <taxon>Aneurinibacillus</taxon>
    </lineage>
</organism>
<feature type="transmembrane region" description="Helical" evidence="7">
    <location>
        <begin position="189"/>
        <end position="209"/>
    </location>
</feature>
<sequence>MDNKKKNQWNSIYLLMLFVPLFWGGSFSTAEHVVTEIPSLVAATIRFALAGIILMIYVTIKSEWNINVLKKRWKGLLLVSLTGIFGYNAFFFLGLNYTSAINGSLIIATMPVFVTLGAVLFLRETWSSKIGISLVLSLIGVIIVITKGSLDTFLSLSFNKGDLLFIAALTCGVLYSLVGKAVMIDVSPLFATTIMTLIGSIFLAISSFFEGGWETVPSLSLQGWLEMFYMVVCGTLIGYIIFNKGVEQIGASKTSIYLNLTPIVTTLFSVMLYSSTITWKQILGMIMVLMGVYIATSKSVSKSKVFVKQRTNRRV</sequence>
<dbReference type="RefSeq" id="WP_043065276.1">
    <property type="nucleotide sequence ID" value="NZ_BJOA01000069.1"/>
</dbReference>
<feature type="transmembrane region" description="Helical" evidence="7">
    <location>
        <begin position="101"/>
        <end position="122"/>
    </location>
</feature>
<feature type="transmembrane region" description="Helical" evidence="7">
    <location>
        <begin position="163"/>
        <end position="182"/>
    </location>
</feature>
<keyword evidence="11" id="KW-1185">Reference proteome</keyword>
<evidence type="ECO:0000256" key="6">
    <source>
        <dbReference type="ARBA" id="ARBA00023136"/>
    </source>
</evidence>
<evidence type="ECO:0000256" key="2">
    <source>
        <dbReference type="ARBA" id="ARBA00007362"/>
    </source>
</evidence>
<feature type="domain" description="EamA" evidence="8">
    <location>
        <begin position="160"/>
        <end position="295"/>
    </location>
</feature>
<comment type="similarity">
    <text evidence="2">Belongs to the EamA transporter family.</text>
</comment>
<evidence type="ECO:0000313" key="12">
    <source>
        <dbReference type="Proteomes" id="UP000182836"/>
    </source>
</evidence>
<reference evidence="10 12" key="2">
    <citation type="submission" date="2016-10" db="EMBL/GenBank/DDBJ databases">
        <authorList>
            <person name="de Groot N.N."/>
        </authorList>
    </citation>
    <scope>NUCLEOTIDE SEQUENCE [LARGE SCALE GENOMIC DNA]</scope>
    <source>
        <strain evidence="10 12">DSM 2895</strain>
    </source>
</reference>
<feature type="transmembrane region" description="Helical" evidence="7">
    <location>
        <begin position="12"/>
        <end position="34"/>
    </location>
</feature>
<keyword evidence="6 7" id="KW-0472">Membrane</keyword>
<evidence type="ECO:0000313" key="11">
    <source>
        <dbReference type="Proteomes" id="UP000037269"/>
    </source>
</evidence>
<accession>A0A0D1XYW1</accession>
<gene>
    <name evidence="9" type="ORF">AF333_16405</name>
    <name evidence="10" type="ORF">SAMN04487909_12179</name>
</gene>
<dbReference type="GeneID" id="42306753"/>
<dbReference type="PATRIC" id="fig|47500.8.peg.5747"/>